<dbReference type="PROSITE" id="PS51257">
    <property type="entry name" value="PROKAR_LIPOPROTEIN"/>
    <property type="match status" value="1"/>
</dbReference>
<evidence type="ECO:0000313" key="3">
    <source>
        <dbReference type="EMBL" id="KIG16005.1"/>
    </source>
</evidence>
<evidence type="ECO:0000256" key="2">
    <source>
        <dbReference type="SAM" id="SignalP"/>
    </source>
</evidence>
<keyword evidence="2" id="KW-0732">Signal</keyword>
<organism evidence="3 4">
    <name type="scientific">Enhygromyxa salina</name>
    <dbReference type="NCBI Taxonomy" id="215803"/>
    <lineage>
        <taxon>Bacteria</taxon>
        <taxon>Pseudomonadati</taxon>
        <taxon>Myxococcota</taxon>
        <taxon>Polyangia</taxon>
        <taxon>Nannocystales</taxon>
        <taxon>Nannocystaceae</taxon>
        <taxon>Enhygromyxa</taxon>
    </lineage>
</organism>
<dbReference type="SUPFAM" id="SSF52317">
    <property type="entry name" value="Class I glutamine amidotransferase-like"/>
    <property type="match status" value="1"/>
</dbReference>
<feature type="compositionally biased region" description="Low complexity" evidence="1">
    <location>
        <begin position="29"/>
        <end position="39"/>
    </location>
</feature>
<gene>
    <name evidence="3" type="ORF">DB30_05059</name>
</gene>
<dbReference type="RefSeq" id="WP_052550576.1">
    <property type="nucleotide sequence ID" value="NZ_JMCC02000044.1"/>
</dbReference>
<dbReference type="InterPro" id="IPR029062">
    <property type="entry name" value="Class_I_gatase-like"/>
</dbReference>
<comment type="caution">
    <text evidence="3">The sequence shown here is derived from an EMBL/GenBank/DDBJ whole genome shotgun (WGS) entry which is preliminary data.</text>
</comment>
<dbReference type="EMBL" id="JMCC02000044">
    <property type="protein sequence ID" value="KIG16005.1"/>
    <property type="molecule type" value="Genomic_DNA"/>
</dbReference>
<feature type="region of interest" description="Disordered" evidence="1">
    <location>
        <begin position="29"/>
        <end position="122"/>
    </location>
</feature>
<reference evidence="3 4" key="1">
    <citation type="submission" date="2014-12" db="EMBL/GenBank/DDBJ databases">
        <title>Genome assembly of Enhygromyxa salina DSM 15201.</title>
        <authorList>
            <person name="Sharma G."/>
            <person name="Subramanian S."/>
        </authorList>
    </citation>
    <scope>NUCLEOTIDE SEQUENCE [LARGE SCALE GENOMIC DNA]</scope>
    <source>
        <strain evidence="3 4">DSM 15201</strain>
    </source>
</reference>
<feature type="compositionally biased region" description="Polar residues" evidence="1">
    <location>
        <begin position="40"/>
        <end position="54"/>
    </location>
</feature>
<protein>
    <submittedName>
        <fullName evidence="3">Uncharacterized protein</fullName>
    </submittedName>
</protein>
<proteinExistence type="predicted"/>
<feature type="signal peptide" evidence="2">
    <location>
        <begin position="1"/>
        <end position="20"/>
    </location>
</feature>
<accession>A0A0C2D2L0</accession>
<feature type="chain" id="PRO_5002147574" evidence="2">
    <location>
        <begin position="21"/>
        <end position="361"/>
    </location>
</feature>
<name>A0A0C2D2L0_9BACT</name>
<evidence type="ECO:0000256" key="1">
    <source>
        <dbReference type="SAM" id="MobiDB-lite"/>
    </source>
</evidence>
<sequence length="361" mass="37188">MLRHRSLFTCLLTLTAASLACGDNTADGGNDTANDGGTASETADGSEASGTMSSTGPGDGDGDTGDGDPGDGDGDTGDGDTGDGDGDGDTGDGDGDTGDGDGDGDTGDGDGDTGDGDGDGDQCEVAEIACDGLDEDCNGIIDDLDEGMDGFCDCYRIGIIGNKGANPAADFEAWLESKGTTATRFGTMVNHVLTVDDLAEIDILIVDRLTHQYSPQEAAILQAWIAAGHGLISMAGYTNNPTDVAQQNSLVTIPTGLSYAAPIYIDPTEVWQNHPVAEGAQGVQIYGGWQVVGAGMVFVRPQGENNTSLGTAVELTDGAAIVFADEWISFDSEWQQIPQVEVFWQNMISWVGPKTFCADPQ</sequence>
<dbReference type="Proteomes" id="UP000031599">
    <property type="component" value="Unassembled WGS sequence"/>
</dbReference>
<feature type="compositionally biased region" description="Acidic residues" evidence="1">
    <location>
        <begin position="60"/>
        <end position="122"/>
    </location>
</feature>
<evidence type="ECO:0000313" key="4">
    <source>
        <dbReference type="Proteomes" id="UP000031599"/>
    </source>
</evidence>
<dbReference type="AlphaFoldDB" id="A0A0C2D2L0"/>